<sequence>MNSIALIGIDLGKQTFHSHCQDKNGKALCRKKLTRTKLFEFLAMTPSATVVMEAGAGTHFMACKISALRHAAKLIYPPICSDIR</sequence>
<accession>A0A2G0Q2W4</accession>
<evidence type="ECO:0000313" key="2">
    <source>
        <dbReference type="Proteomes" id="UP000225433"/>
    </source>
</evidence>
<organism evidence="1 2">
    <name type="scientific">Xenorhabdus hominickii</name>
    <dbReference type="NCBI Taxonomy" id="351679"/>
    <lineage>
        <taxon>Bacteria</taxon>
        <taxon>Pseudomonadati</taxon>
        <taxon>Pseudomonadota</taxon>
        <taxon>Gammaproteobacteria</taxon>
        <taxon>Enterobacterales</taxon>
        <taxon>Morganellaceae</taxon>
        <taxon>Xenorhabdus</taxon>
    </lineage>
</organism>
<proteinExistence type="predicted"/>
<comment type="caution">
    <text evidence="1">The sequence shown here is derived from an EMBL/GenBank/DDBJ whole genome shotgun (WGS) entry which is preliminary data.</text>
</comment>
<dbReference type="EMBL" id="NJAI01000006">
    <property type="protein sequence ID" value="PHM53549.1"/>
    <property type="molecule type" value="Genomic_DNA"/>
</dbReference>
<name>A0A2G0Q2W4_XENHO</name>
<evidence type="ECO:0000313" key="1">
    <source>
        <dbReference type="EMBL" id="PHM53549.1"/>
    </source>
</evidence>
<protein>
    <submittedName>
        <fullName evidence="1">Transposase</fullName>
    </submittedName>
</protein>
<dbReference type="Proteomes" id="UP000225433">
    <property type="component" value="Unassembled WGS sequence"/>
</dbReference>
<reference evidence="1 2" key="1">
    <citation type="journal article" date="2017" name="Nat. Microbiol.">
        <title>Natural product diversity associated with the nematode symbionts Photorhabdus and Xenorhabdus.</title>
        <authorList>
            <person name="Tobias N.J."/>
            <person name="Wolff H."/>
            <person name="Djahanschiri B."/>
            <person name="Grundmann F."/>
            <person name="Kronenwerth M."/>
            <person name="Shi Y.M."/>
            <person name="Simonyi S."/>
            <person name="Grun P."/>
            <person name="Shapiro-Ilan D."/>
            <person name="Pidot S.J."/>
            <person name="Stinear T.P."/>
            <person name="Ebersberger I."/>
            <person name="Bode H.B."/>
        </authorList>
    </citation>
    <scope>NUCLEOTIDE SEQUENCE [LARGE SCALE GENOMIC DNA]</scope>
    <source>
        <strain evidence="1 2">DSM 17903</strain>
    </source>
</reference>
<gene>
    <name evidence="1" type="ORF">Xhom_03548</name>
</gene>
<dbReference type="AlphaFoldDB" id="A0A2G0Q2W4"/>